<dbReference type="GeneID" id="66099753"/>
<dbReference type="RefSeq" id="XP_043037462.1">
    <property type="nucleotide sequence ID" value="XM_043177466.1"/>
</dbReference>
<keyword evidence="1" id="KW-1133">Transmembrane helix</keyword>
<evidence type="ECO:0000256" key="1">
    <source>
        <dbReference type="SAM" id="Phobius"/>
    </source>
</evidence>
<gene>
    <name evidence="2" type="ORF">BT62DRAFT_1008647</name>
</gene>
<organism evidence="2 3">
    <name type="scientific">Guyanagaster necrorhizus</name>
    <dbReference type="NCBI Taxonomy" id="856835"/>
    <lineage>
        <taxon>Eukaryota</taxon>
        <taxon>Fungi</taxon>
        <taxon>Dikarya</taxon>
        <taxon>Basidiomycota</taxon>
        <taxon>Agaricomycotina</taxon>
        <taxon>Agaricomycetes</taxon>
        <taxon>Agaricomycetidae</taxon>
        <taxon>Agaricales</taxon>
        <taxon>Marasmiineae</taxon>
        <taxon>Physalacriaceae</taxon>
        <taxon>Guyanagaster</taxon>
    </lineage>
</organism>
<keyword evidence="3" id="KW-1185">Reference proteome</keyword>
<feature type="transmembrane region" description="Helical" evidence="1">
    <location>
        <begin position="12"/>
        <end position="30"/>
    </location>
</feature>
<dbReference type="AlphaFoldDB" id="A0A9P8ARK9"/>
<protein>
    <submittedName>
        <fullName evidence="2">Uncharacterized protein</fullName>
    </submittedName>
</protein>
<comment type="caution">
    <text evidence="2">The sequence shown here is derived from an EMBL/GenBank/DDBJ whole genome shotgun (WGS) entry which is preliminary data.</text>
</comment>
<evidence type="ECO:0000313" key="2">
    <source>
        <dbReference type="EMBL" id="KAG7443962.1"/>
    </source>
</evidence>
<name>A0A9P8ARK9_9AGAR</name>
<accession>A0A9P8ARK9</accession>
<keyword evidence="1" id="KW-0472">Membrane</keyword>
<keyword evidence="1" id="KW-0812">Transmembrane</keyword>
<dbReference type="OrthoDB" id="3224178at2759"/>
<dbReference type="EMBL" id="MU250542">
    <property type="protein sequence ID" value="KAG7443962.1"/>
    <property type="molecule type" value="Genomic_DNA"/>
</dbReference>
<proteinExistence type="predicted"/>
<dbReference type="Proteomes" id="UP000812287">
    <property type="component" value="Unassembled WGS sequence"/>
</dbReference>
<sequence length="67" mass="8071">MPFLLDELEFNGLRFVIFPLLSIGYISWFYNVHEMLDYLVQIFKFCHDNLIVHLVRAIPLVVYILHM</sequence>
<reference evidence="2" key="1">
    <citation type="submission" date="2020-11" db="EMBL/GenBank/DDBJ databases">
        <title>Adaptations for nitrogen fixation in a non-lichenized fungal sporocarp promotes dispersal by wood-feeding termites.</title>
        <authorList>
            <consortium name="DOE Joint Genome Institute"/>
            <person name="Koch R.A."/>
            <person name="Yoon G."/>
            <person name="Arayal U."/>
            <person name="Lail K."/>
            <person name="Amirebrahimi M."/>
            <person name="Labutti K."/>
            <person name="Lipzen A."/>
            <person name="Riley R."/>
            <person name="Barry K."/>
            <person name="Henrissat B."/>
            <person name="Grigoriev I.V."/>
            <person name="Herr J.R."/>
            <person name="Aime M.C."/>
        </authorList>
    </citation>
    <scope>NUCLEOTIDE SEQUENCE</scope>
    <source>
        <strain evidence="2">MCA 3950</strain>
    </source>
</reference>
<evidence type="ECO:0000313" key="3">
    <source>
        <dbReference type="Proteomes" id="UP000812287"/>
    </source>
</evidence>